<dbReference type="Pfam" id="PF13738">
    <property type="entry name" value="Pyr_redox_3"/>
    <property type="match status" value="1"/>
</dbReference>
<evidence type="ECO:0000313" key="5">
    <source>
        <dbReference type="Proteomes" id="UP001305779"/>
    </source>
</evidence>
<evidence type="ECO:0000256" key="1">
    <source>
        <dbReference type="ARBA" id="ARBA00022630"/>
    </source>
</evidence>
<organism evidence="4 5">
    <name type="scientific">Zasmidium cellare</name>
    <name type="common">Wine cellar mold</name>
    <name type="synonym">Racodium cellare</name>
    <dbReference type="NCBI Taxonomy" id="395010"/>
    <lineage>
        <taxon>Eukaryota</taxon>
        <taxon>Fungi</taxon>
        <taxon>Dikarya</taxon>
        <taxon>Ascomycota</taxon>
        <taxon>Pezizomycotina</taxon>
        <taxon>Dothideomycetes</taxon>
        <taxon>Dothideomycetidae</taxon>
        <taxon>Mycosphaerellales</taxon>
        <taxon>Mycosphaerellaceae</taxon>
        <taxon>Zasmidium</taxon>
    </lineage>
</organism>
<reference evidence="4 5" key="1">
    <citation type="journal article" date="2023" name="G3 (Bethesda)">
        <title>A chromosome-level genome assembly of Zasmidium syzygii isolated from banana leaves.</title>
        <authorList>
            <person name="van Westerhoven A.C."/>
            <person name="Mehrabi R."/>
            <person name="Talebi R."/>
            <person name="Steentjes M.B.F."/>
            <person name="Corcolon B."/>
            <person name="Chong P.A."/>
            <person name="Kema G.H.J."/>
            <person name="Seidl M.F."/>
        </authorList>
    </citation>
    <scope>NUCLEOTIDE SEQUENCE [LARGE SCALE GENOMIC DNA]</scope>
    <source>
        <strain evidence="4 5">P124</strain>
    </source>
</reference>
<dbReference type="EMBL" id="JAXOVC010000005">
    <property type="protein sequence ID" value="KAK4501422.1"/>
    <property type="molecule type" value="Genomic_DNA"/>
</dbReference>
<keyword evidence="5" id="KW-1185">Reference proteome</keyword>
<dbReference type="InterPro" id="IPR036188">
    <property type="entry name" value="FAD/NAD-bd_sf"/>
</dbReference>
<comment type="caution">
    <text evidence="4">The sequence shown here is derived from an EMBL/GenBank/DDBJ whole genome shotgun (WGS) entry which is preliminary data.</text>
</comment>
<dbReference type="Proteomes" id="UP001305779">
    <property type="component" value="Unassembled WGS sequence"/>
</dbReference>
<evidence type="ECO:0000256" key="3">
    <source>
        <dbReference type="ARBA" id="ARBA00023002"/>
    </source>
</evidence>
<dbReference type="Gene3D" id="3.50.50.60">
    <property type="entry name" value="FAD/NAD(P)-binding domain"/>
    <property type="match status" value="1"/>
</dbReference>
<sequence length="576" mass="66219">MDEKEAPIDVIVVGAGIGGLCAAKTYLELAPGSNAIILEARKTLGGVWAEENLYEGLKTNNLYGTYEYSDYYMDPKIYDVQEGWHISGRVMYEYLTDYARHFDILRRIHYLTTVNEIEKLDDGWLLHTTKMDGSVPAEKTYRSRKLIMCHGLASRPNPVNLPGHEEFDRPVFNHGALRSQGEALANDPKVKSVTVVGASKIGYDAVYMFATHGKKVDWVVRKSGGGPVWMSSPWVKLGPWTVMLEHVACMRFFTWFSPCIWACYDGFGAIRGFLARTRIGRWLTDSLWEKIRFDVVDFNGYRKEEQLEHLEPFESLFWSARVGILNYATDPHDFLRSGQVTLHKSDITLSPNGTVTYSDNTIRQTDALVQITGWQLTPTIKWSPSGIDASIGIPSKTYTRSELDFWASLDAKADEEILRQFPRLKDPPEKKLPFTQPITPMRLYRGIAPPGLTATGDRSLAFLKMVHCTSNLILAETQALWSFAYLNNRLPIDEKSVYYDTALTSRFGKWRYPWGFSRWYPEFVYDAVPYADMLLADLGLRRWRKAVFWREWFEGYTVHDYKRINGEWVEREMRKG</sequence>
<proteinExistence type="predicted"/>
<evidence type="ECO:0000313" key="4">
    <source>
        <dbReference type="EMBL" id="KAK4501422.1"/>
    </source>
</evidence>
<evidence type="ECO:0008006" key="6">
    <source>
        <dbReference type="Google" id="ProtNLM"/>
    </source>
</evidence>
<dbReference type="PANTHER" id="PTHR23023">
    <property type="entry name" value="DIMETHYLANILINE MONOOXYGENASE"/>
    <property type="match status" value="1"/>
</dbReference>
<keyword evidence="1" id="KW-0285">Flavoprotein</keyword>
<gene>
    <name evidence="4" type="ORF">PRZ48_007231</name>
</gene>
<dbReference type="InterPro" id="IPR050346">
    <property type="entry name" value="FMO-like"/>
</dbReference>
<accession>A0ABR0EIS9</accession>
<name>A0ABR0EIS9_ZASCE</name>
<evidence type="ECO:0000256" key="2">
    <source>
        <dbReference type="ARBA" id="ARBA00022827"/>
    </source>
</evidence>
<protein>
    <recommendedName>
        <fullName evidence="6">Dimethylaniline monooxygenase</fullName>
    </recommendedName>
</protein>
<keyword evidence="2" id="KW-0274">FAD</keyword>
<dbReference type="PRINTS" id="PR00411">
    <property type="entry name" value="PNDRDTASEI"/>
</dbReference>
<dbReference type="SUPFAM" id="SSF51905">
    <property type="entry name" value="FAD/NAD(P)-binding domain"/>
    <property type="match status" value="1"/>
</dbReference>
<keyword evidence="3" id="KW-0560">Oxidoreductase</keyword>